<evidence type="ECO:0000256" key="3">
    <source>
        <dbReference type="SAM" id="Coils"/>
    </source>
</evidence>
<dbReference type="InterPro" id="IPR008942">
    <property type="entry name" value="ENTH_VHS"/>
</dbReference>
<keyword evidence="3" id="KW-0175">Coiled coil</keyword>
<feature type="region of interest" description="Disordered" evidence="4">
    <location>
        <begin position="914"/>
        <end position="960"/>
    </location>
</feature>
<evidence type="ECO:0000259" key="5">
    <source>
        <dbReference type="PROSITE" id="PS50102"/>
    </source>
</evidence>
<feature type="region of interest" description="Disordered" evidence="4">
    <location>
        <begin position="972"/>
        <end position="1026"/>
    </location>
</feature>
<dbReference type="PANTHER" id="PTHR23140">
    <property type="entry name" value="RNA PROCESSING PROTEIN LD23810P"/>
    <property type="match status" value="1"/>
</dbReference>
<dbReference type="CDD" id="cd16983">
    <property type="entry name" value="CID_SCAF8_like"/>
    <property type="match status" value="1"/>
</dbReference>
<feature type="compositionally biased region" description="Basic and acidic residues" evidence="4">
    <location>
        <begin position="1066"/>
        <end position="1083"/>
    </location>
</feature>
<dbReference type="SUPFAM" id="SSF48464">
    <property type="entry name" value="ENTH/VHS domain"/>
    <property type="match status" value="1"/>
</dbReference>
<feature type="domain" description="CID" evidence="6">
    <location>
        <begin position="3"/>
        <end position="143"/>
    </location>
</feature>
<dbReference type="Pfam" id="PF00076">
    <property type="entry name" value="RRM_1"/>
    <property type="match status" value="1"/>
</dbReference>
<feature type="region of interest" description="Disordered" evidence="4">
    <location>
        <begin position="1038"/>
        <end position="1114"/>
    </location>
</feature>
<feature type="compositionally biased region" description="Basic and acidic residues" evidence="4">
    <location>
        <begin position="330"/>
        <end position="344"/>
    </location>
</feature>
<dbReference type="FunFam" id="1.25.40.90:FF:000004">
    <property type="entry name" value="splicing factor, arginine/serine-rich 15"/>
    <property type="match status" value="1"/>
</dbReference>
<accession>T2M3K6</accession>
<dbReference type="InterPro" id="IPR035979">
    <property type="entry name" value="RBD_domain_sf"/>
</dbReference>
<dbReference type="EMBL" id="HAAD01000325">
    <property type="protein sequence ID" value="CDG66557.1"/>
    <property type="molecule type" value="mRNA"/>
</dbReference>
<dbReference type="SMART" id="SM00360">
    <property type="entry name" value="RRM"/>
    <property type="match status" value="1"/>
</dbReference>
<feature type="compositionally biased region" description="Basic and acidic residues" evidence="4">
    <location>
        <begin position="1038"/>
        <end position="1051"/>
    </location>
</feature>
<feature type="compositionally biased region" description="Polar residues" evidence="4">
    <location>
        <begin position="394"/>
        <end position="409"/>
    </location>
</feature>
<feature type="domain" description="RRM" evidence="5">
    <location>
        <begin position="549"/>
        <end position="621"/>
    </location>
</feature>
<dbReference type="GO" id="GO:0003723">
    <property type="term" value="F:RNA binding"/>
    <property type="evidence" value="ECO:0007669"/>
    <property type="project" value="UniProtKB-UniRule"/>
</dbReference>
<dbReference type="InterPro" id="IPR006569">
    <property type="entry name" value="CID_dom"/>
</dbReference>
<keyword evidence="1 2" id="KW-0694">RNA-binding</keyword>
<feature type="compositionally biased region" description="Basic and acidic residues" evidence="4">
    <location>
        <begin position="926"/>
        <end position="960"/>
    </location>
</feature>
<dbReference type="SMART" id="SM00582">
    <property type="entry name" value="RPR"/>
    <property type="match status" value="1"/>
</dbReference>
<dbReference type="GO" id="GO:0005634">
    <property type="term" value="C:nucleus"/>
    <property type="evidence" value="ECO:0007669"/>
    <property type="project" value="TreeGrafter"/>
</dbReference>
<dbReference type="InterPro" id="IPR000504">
    <property type="entry name" value="RRM_dom"/>
</dbReference>
<name>T2M3K6_HYDVU</name>
<dbReference type="Gene3D" id="1.25.40.90">
    <property type="match status" value="1"/>
</dbReference>
<dbReference type="OrthoDB" id="79367at2759"/>
<organism evidence="7">
    <name type="scientific">Hydra vulgaris</name>
    <name type="common">Hydra</name>
    <name type="synonym">Hydra attenuata</name>
    <dbReference type="NCBI Taxonomy" id="6087"/>
    <lineage>
        <taxon>Eukaryota</taxon>
        <taxon>Metazoa</taxon>
        <taxon>Cnidaria</taxon>
        <taxon>Hydrozoa</taxon>
        <taxon>Hydroidolina</taxon>
        <taxon>Anthoathecata</taxon>
        <taxon>Aplanulata</taxon>
        <taxon>Hydridae</taxon>
        <taxon>Hydra</taxon>
    </lineage>
</organism>
<dbReference type="Pfam" id="PF04818">
    <property type="entry name" value="CID"/>
    <property type="match status" value="1"/>
</dbReference>
<dbReference type="PROSITE" id="PS50102">
    <property type="entry name" value="RRM"/>
    <property type="match status" value="1"/>
</dbReference>
<gene>
    <name evidence="7" type="primary">SCAF8</name>
</gene>
<evidence type="ECO:0000259" key="6">
    <source>
        <dbReference type="PROSITE" id="PS51391"/>
    </source>
</evidence>
<feature type="compositionally biased region" description="Low complexity" evidence="4">
    <location>
        <begin position="351"/>
        <end position="393"/>
    </location>
</feature>
<reference evidence="7" key="1">
    <citation type="journal article" date="2013" name="Genome Biol. Evol.">
        <title>Punctuated emergences of genetic and phenotypic innovations in eumetazoan, bilaterian, euteleostome, and hominidae ancestors.</title>
        <authorList>
            <person name="Wenger Y."/>
            <person name="Galliot B."/>
        </authorList>
    </citation>
    <scope>NUCLEOTIDE SEQUENCE</scope>
    <source>
        <tissue evidence="7">Whole animals</tissue>
    </source>
</reference>
<feature type="coiled-coil region" evidence="3">
    <location>
        <begin position="186"/>
        <end position="217"/>
    </location>
</feature>
<dbReference type="PANTHER" id="PTHR23140:SF4">
    <property type="entry name" value="PROTEIN CBR-NRD-1"/>
    <property type="match status" value="1"/>
</dbReference>
<sequence length="1314" mass="150786">MGGDMELVRQFNNELSSICESKPPVSKAKMASITRLAVKALKHYKHIVHSVEKFLQKCRPEYKIAALYVLDSIIRQSRHQFGPDKDLFGPRFQKNLKFLFQNIFQCPQEDKPKVVRVLNLWQKNTIYSPEVISPLIDMASTPSKVLAAAVQRHKSAKAAHNQSLNNENFDDPFEDDDNGECKGGVQMSQEDEIKVLKAQLEQQKKHQELLQQQLQMQVLATRQQNLQFQLQQSQQNLLPSTALSLPQQVTPLNPLLNQALNPQLNQALNPQLSILSHIHDLTLQLEKDKATLALLASSEDSVQPNSKQAAESQFLENFQQLIQTAKGFIQKDPRQHSDIGKSSEDNTINKQQSAQQLSQPLTLQSTQQSILQLPPQPVHQLPQQPVNQLPQQPIHQVTQQPVHQLSQQPAPFDEDDENKKARKYHHGEDLQSSITAAQPKIREEHYSVNEGPPKKKPLIDLYEDQLRKKNYEEDDDAMQIDNDDEIHLNESKQHGSRWQPFTEQVQHNQESPKNHGRIESRIENNTRLLLEHRNNMPPPKKNRVTVASITVWVGRLPKNLSIDVVHDAFQQYGEIKSIDYIEARGCAFVTMKSRVEAERALRHLKNKRIGGYDVKMEWGQAKGLQPYSKFWDESFGCAYIPCDLVNEQELSSLLEGSIIDEVTLPVGLTLPNDNEEFFESSTETSIPSDMSVPRPFIMPPGPLPLPGMGLPGPGFRGQYPPLHQMLPMPFRPPPQHMIPMQGGGPHINNNPNFHVHDDMPRDPRDLLKQIHPQFQPGMSSHSSMQHCDFGNRPPFHGRPPVPPGEPQRHHMPMAGERFGSQLLPGERPPFERHWFTPENRFNSPRFPQEQPLNSRNFNMHISEQSSNHSGMPMPMQGPPMSVRASLPRPNFNGPVSSWEPRKEQGITQMHCKEQSSLVNEPNMFKNDQDYKVDQVERKPLSPDRSRDDRDLRGREVNRNYNERDPHKFEWKEKDRRDDRIDRDGRRDDRRDDRKERDTQRDERGRRDDRQSRNDENRNNRRDRNGRDEFRDDWVKRNDSRERRNHSQDRSLSRPSESLLSGKSPSKNHDNGPDTEFKFKDKKNTNLPPLAFDSRYSKTEKKPSKTDKNYSEFSTDQEVINSKEFFNEQENKDNDGDDLYDPLAVCEVATPPGSIVEPKTIVLCKEVSLAVNCIQQKPKSSVLEEAVIDVKDKHINEDEANIDTGDKHKYLDEIVLNAGDKRIALDETVLDIDDNLFISNKTAIDARDKPIVIEEIVTDVRDKNIILEETVLDAGNKKNISKETVLGACDEHIAGNIKNGKIVEEKQEELVENNQ</sequence>
<evidence type="ECO:0000256" key="4">
    <source>
        <dbReference type="SAM" id="MobiDB-lite"/>
    </source>
</evidence>
<feature type="compositionally biased region" description="Basic and acidic residues" evidence="4">
    <location>
        <begin position="1094"/>
        <end position="1109"/>
    </location>
</feature>
<evidence type="ECO:0000256" key="2">
    <source>
        <dbReference type="PROSITE-ProRule" id="PRU00176"/>
    </source>
</evidence>
<dbReference type="Gene3D" id="3.30.70.330">
    <property type="match status" value="1"/>
</dbReference>
<proteinExistence type="evidence at transcript level"/>
<dbReference type="SUPFAM" id="SSF54928">
    <property type="entry name" value="RNA-binding domain, RBD"/>
    <property type="match status" value="1"/>
</dbReference>
<dbReference type="PROSITE" id="PS51391">
    <property type="entry name" value="CID"/>
    <property type="match status" value="1"/>
</dbReference>
<dbReference type="InterPro" id="IPR051485">
    <property type="entry name" value="SR-CTD_assoc_factor"/>
</dbReference>
<protein>
    <submittedName>
        <fullName evidence="7">Protein SCAF8</fullName>
    </submittedName>
</protein>
<evidence type="ECO:0000313" key="7">
    <source>
        <dbReference type="EMBL" id="CDG66557.1"/>
    </source>
</evidence>
<evidence type="ECO:0000256" key="1">
    <source>
        <dbReference type="ARBA" id="ARBA00022884"/>
    </source>
</evidence>
<dbReference type="InterPro" id="IPR012677">
    <property type="entry name" value="Nucleotide-bd_a/b_plait_sf"/>
</dbReference>
<feature type="region of interest" description="Disordered" evidence="4">
    <location>
        <begin position="330"/>
        <end position="439"/>
    </location>
</feature>